<sequence>MCLGEPASEVPDAGCWFSLVSALWGGRLSCGPALLSTGELEDLLEEAGVVESAVALVDSGGDELCDDGA</sequence>
<evidence type="ECO:0000313" key="2">
    <source>
        <dbReference type="Proteomes" id="UP001500200"/>
    </source>
</evidence>
<dbReference type="EMBL" id="BAABKK010000009">
    <property type="protein sequence ID" value="GAA5191723.1"/>
    <property type="molecule type" value="Genomic_DNA"/>
</dbReference>
<dbReference type="Proteomes" id="UP001500200">
    <property type="component" value="Unassembled WGS sequence"/>
</dbReference>
<keyword evidence="2" id="KW-1185">Reference proteome</keyword>
<name>A0ABP9S765_9MICC</name>
<organism evidence="1 2">
    <name type="scientific">Arthrobacter gyeryongensis</name>
    <dbReference type="NCBI Taxonomy" id="1650592"/>
    <lineage>
        <taxon>Bacteria</taxon>
        <taxon>Bacillati</taxon>
        <taxon>Actinomycetota</taxon>
        <taxon>Actinomycetes</taxon>
        <taxon>Micrococcales</taxon>
        <taxon>Micrococcaceae</taxon>
        <taxon>Arthrobacter</taxon>
    </lineage>
</organism>
<proteinExistence type="predicted"/>
<reference evidence="2" key="1">
    <citation type="journal article" date="2019" name="Int. J. Syst. Evol. Microbiol.">
        <title>The Global Catalogue of Microorganisms (GCM) 10K type strain sequencing project: providing services to taxonomists for standard genome sequencing and annotation.</title>
        <authorList>
            <consortium name="The Broad Institute Genomics Platform"/>
            <consortium name="The Broad Institute Genome Sequencing Center for Infectious Disease"/>
            <person name="Wu L."/>
            <person name="Ma J."/>
        </authorList>
    </citation>
    <scope>NUCLEOTIDE SEQUENCE [LARGE SCALE GENOMIC DNA]</scope>
    <source>
        <strain evidence="2">JCM 18514</strain>
    </source>
</reference>
<protein>
    <submittedName>
        <fullName evidence="1">Uncharacterized protein</fullName>
    </submittedName>
</protein>
<comment type="caution">
    <text evidence="1">The sequence shown here is derived from an EMBL/GenBank/DDBJ whole genome shotgun (WGS) entry which is preliminary data.</text>
</comment>
<accession>A0ABP9S765</accession>
<evidence type="ECO:0000313" key="1">
    <source>
        <dbReference type="EMBL" id="GAA5191723.1"/>
    </source>
</evidence>
<gene>
    <name evidence="1" type="ORF">GCM10023346_11940</name>
</gene>